<reference evidence="16 17" key="1">
    <citation type="submission" date="2019-03" db="EMBL/GenBank/DDBJ databases">
        <authorList>
            <person name="Nijsse B."/>
        </authorList>
    </citation>
    <scope>NUCLEOTIDE SEQUENCE [LARGE SCALE GENOMIC DNA]</scope>
    <source>
        <strain evidence="16">Desulfoluna butyratoxydans MSL71</strain>
    </source>
</reference>
<dbReference type="Pfam" id="PF17203">
    <property type="entry name" value="sCache_3_2"/>
    <property type="match status" value="1"/>
</dbReference>
<dbReference type="SMART" id="SM00388">
    <property type="entry name" value="HisKA"/>
    <property type="match status" value="1"/>
</dbReference>
<name>A0A4U8YJI6_9BACT</name>
<dbReference type="InterPro" id="IPR036890">
    <property type="entry name" value="HATPase_C_sf"/>
</dbReference>
<evidence type="ECO:0000313" key="16">
    <source>
        <dbReference type="EMBL" id="VFQ43484.1"/>
    </source>
</evidence>
<keyword evidence="8" id="KW-0547">Nucleotide-binding</keyword>
<keyword evidence="10" id="KW-0067">ATP-binding</keyword>
<dbReference type="Pfam" id="PF02518">
    <property type="entry name" value="HATPase_c"/>
    <property type="match status" value="1"/>
</dbReference>
<evidence type="ECO:0000256" key="8">
    <source>
        <dbReference type="ARBA" id="ARBA00022741"/>
    </source>
</evidence>
<dbReference type="Gene3D" id="3.30.450.20">
    <property type="entry name" value="PAS domain"/>
    <property type="match status" value="2"/>
</dbReference>
<dbReference type="PANTHER" id="PTHR43065:SF10">
    <property type="entry name" value="PEROXIDE STRESS-ACTIVATED HISTIDINE KINASE MAK3"/>
    <property type="match status" value="1"/>
</dbReference>
<feature type="transmembrane region" description="Helical" evidence="14">
    <location>
        <begin position="16"/>
        <end position="34"/>
    </location>
</feature>
<keyword evidence="6" id="KW-0808">Transferase</keyword>
<comment type="subcellular location">
    <subcellularLocation>
        <location evidence="2">Cell membrane</location>
        <topology evidence="2">Multi-pass membrane protein</topology>
    </subcellularLocation>
</comment>
<evidence type="ECO:0000256" key="5">
    <source>
        <dbReference type="ARBA" id="ARBA00022553"/>
    </source>
</evidence>
<keyword evidence="4" id="KW-1003">Cell membrane</keyword>
<dbReference type="Proteomes" id="UP000507962">
    <property type="component" value="Unassembled WGS sequence"/>
</dbReference>
<evidence type="ECO:0000256" key="6">
    <source>
        <dbReference type="ARBA" id="ARBA00022679"/>
    </source>
</evidence>
<dbReference type="AlphaFoldDB" id="A0A4U8YJI6"/>
<keyword evidence="9" id="KW-0418">Kinase</keyword>
<dbReference type="InterPro" id="IPR000014">
    <property type="entry name" value="PAS"/>
</dbReference>
<evidence type="ECO:0000256" key="2">
    <source>
        <dbReference type="ARBA" id="ARBA00004651"/>
    </source>
</evidence>
<dbReference type="InterPro" id="IPR005467">
    <property type="entry name" value="His_kinase_dom"/>
</dbReference>
<dbReference type="GO" id="GO:0000155">
    <property type="term" value="F:phosphorelay sensor kinase activity"/>
    <property type="evidence" value="ECO:0007669"/>
    <property type="project" value="InterPro"/>
</dbReference>
<keyword evidence="5" id="KW-0597">Phosphoprotein</keyword>
<organism evidence="16 17">
    <name type="scientific">Desulfoluna butyratoxydans</name>
    <dbReference type="NCBI Taxonomy" id="231438"/>
    <lineage>
        <taxon>Bacteria</taxon>
        <taxon>Pseudomonadati</taxon>
        <taxon>Thermodesulfobacteriota</taxon>
        <taxon>Desulfobacteria</taxon>
        <taxon>Desulfobacterales</taxon>
        <taxon>Desulfolunaceae</taxon>
        <taxon>Desulfoluna</taxon>
    </lineage>
</organism>
<protein>
    <recommendedName>
        <fullName evidence="3">histidine kinase</fullName>
        <ecNumber evidence="3">2.7.13.3</ecNumber>
    </recommendedName>
</protein>
<dbReference type="PANTHER" id="PTHR43065">
    <property type="entry name" value="SENSOR HISTIDINE KINASE"/>
    <property type="match status" value="1"/>
</dbReference>
<dbReference type="InterPro" id="IPR036097">
    <property type="entry name" value="HisK_dim/P_sf"/>
</dbReference>
<dbReference type="InterPro" id="IPR033463">
    <property type="entry name" value="sCache_3"/>
</dbReference>
<dbReference type="Pfam" id="PF00512">
    <property type="entry name" value="HisKA"/>
    <property type="match status" value="1"/>
</dbReference>
<keyword evidence="13 14" id="KW-0472">Membrane</keyword>
<feature type="transmembrane region" description="Helical" evidence="14">
    <location>
        <begin position="219"/>
        <end position="238"/>
    </location>
</feature>
<keyword evidence="7 14" id="KW-0812">Transmembrane</keyword>
<evidence type="ECO:0000256" key="3">
    <source>
        <dbReference type="ARBA" id="ARBA00012438"/>
    </source>
</evidence>
<dbReference type="InterPro" id="IPR029151">
    <property type="entry name" value="Sensor-like_sf"/>
</dbReference>
<dbReference type="GO" id="GO:0005524">
    <property type="term" value="F:ATP binding"/>
    <property type="evidence" value="ECO:0007669"/>
    <property type="project" value="UniProtKB-KW"/>
</dbReference>
<dbReference type="RefSeq" id="WP_180137689.1">
    <property type="nucleotide sequence ID" value="NZ_CAADHO010000002.1"/>
</dbReference>
<dbReference type="SUPFAM" id="SSF47384">
    <property type="entry name" value="Homodimeric domain of signal transducing histidine kinase"/>
    <property type="match status" value="1"/>
</dbReference>
<dbReference type="InterPro" id="IPR035965">
    <property type="entry name" value="PAS-like_dom_sf"/>
</dbReference>
<dbReference type="InterPro" id="IPR003661">
    <property type="entry name" value="HisK_dim/P_dom"/>
</dbReference>
<evidence type="ECO:0000256" key="12">
    <source>
        <dbReference type="ARBA" id="ARBA00023012"/>
    </source>
</evidence>
<dbReference type="GO" id="GO:0005886">
    <property type="term" value="C:plasma membrane"/>
    <property type="evidence" value="ECO:0007669"/>
    <property type="project" value="UniProtKB-SubCell"/>
</dbReference>
<dbReference type="Gene3D" id="3.30.565.10">
    <property type="entry name" value="Histidine kinase-like ATPase, C-terminal domain"/>
    <property type="match status" value="1"/>
</dbReference>
<evidence type="ECO:0000256" key="13">
    <source>
        <dbReference type="ARBA" id="ARBA00023136"/>
    </source>
</evidence>
<dbReference type="SUPFAM" id="SSF103190">
    <property type="entry name" value="Sensory domain-like"/>
    <property type="match status" value="1"/>
</dbReference>
<dbReference type="SMART" id="SM00091">
    <property type="entry name" value="PAS"/>
    <property type="match status" value="1"/>
</dbReference>
<keyword evidence="12" id="KW-0902">Two-component regulatory system</keyword>
<dbReference type="PRINTS" id="PR00344">
    <property type="entry name" value="BCTRLSENSOR"/>
</dbReference>
<dbReference type="CDD" id="cd00130">
    <property type="entry name" value="PAS"/>
    <property type="match status" value="1"/>
</dbReference>
<dbReference type="EC" id="2.7.13.3" evidence="3"/>
<gene>
    <name evidence="16" type="ORF">MSL71_11190</name>
</gene>
<evidence type="ECO:0000256" key="11">
    <source>
        <dbReference type="ARBA" id="ARBA00022989"/>
    </source>
</evidence>
<dbReference type="SUPFAM" id="SSF55785">
    <property type="entry name" value="PYP-like sensor domain (PAS domain)"/>
    <property type="match status" value="1"/>
</dbReference>
<accession>A0A4U8YJI6</accession>
<keyword evidence="17" id="KW-1185">Reference proteome</keyword>
<dbReference type="Gene3D" id="1.10.287.130">
    <property type="match status" value="1"/>
</dbReference>
<dbReference type="Pfam" id="PF13426">
    <property type="entry name" value="PAS_9"/>
    <property type="match status" value="1"/>
</dbReference>
<dbReference type="EMBL" id="CAADHO010000002">
    <property type="protein sequence ID" value="VFQ43484.1"/>
    <property type="molecule type" value="Genomic_DNA"/>
</dbReference>
<dbReference type="SUPFAM" id="SSF55874">
    <property type="entry name" value="ATPase domain of HSP90 chaperone/DNA topoisomerase II/histidine kinase"/>
    <property type="match status" value="1"/>
</dbReference>
<evidence type="ECO:0000313" key="17">
    <source>
        <dbReference type="Proteomes" id="UP000507962"/>
    </source>
</evidence>
<evidence type="ECO:0000256" key="4">
    <source>
        <dbReference type="ARBA" id="ARBA00022475"/>
    </source>
</evidence>
<dbReference type="CDD" id="cd00082">
    <property type="entry name" value="HisKA"/>
    <property type="match status" value="1"/>
</dbReference>
<evidence type="ECO:0000256" key="14">
    <source>
        <dbReference type="SAM" id="Phobius"/>
    </source>
</evidence>
<evidence type="ECO:0000259" key="15">
    <source>
        <dbReference type="PROSITE" id="PS50109"/>
    </source>
</evidence>
<evidence type="ECO:0000256" key="7">
    <source>
        <dbReference type="ARBA" id="ARBA00022692"/>
    </source>
</evidence>
<evidence type="ECO:0000256" key="9">
    <source>
        <dbReference type="ARBA" id="ARBA00022777"/>
    </source>
</evidence>
<dbReference type="SMART" id="SM00387">
    <property type="entry name" value="HATPase_c"/>
    <property type="match status" value="1"/>
</dbReference>
<feature type="domain" description="Histidine kinase" evidence="15">
    <location>
        <begin position="385"/>
        <end position="592"/>
    </location>
</feature>
<evidence type="ECO:0000256" key="1">
    <source>
        <dbReference type="ARBA" id="ARBA00000085"/>
    </source>
</evidence>
<proteinExistence type="predicted"/>
<dbReference type="InterPro" id="IPR004358">
    <property type="entry name" value="Sig_transdc_His_kin-like_C"/>
</dbReference>
<dbReference type="PROSITE" id="PS50109">
    <property type="entry name" value="HIS_KIN"/>
    <property type="match status" value="1"/>
</dbReference>
<dbReference type="InterPro" id="IPR003594">
    <property type="entry name" value="HATPase_dom"/>
</dbReference>
<keyword evidence="11 14" id="KW-1133">Transmembrane helix</keyword>
<sequence>MLNQNTSPLNSSVSPWMIIGISVVLVGVVVIQAVTNYNREEKYMGQILAEKGSALIRSFEAGSRTGMMGRMGNEAHLQTLLEETAAQGDISYIFIVDHTGEILAHNQKQKIGTQFKDLLSKNNTLPPDQPQWRIVKGSGQKDYFEVYKTFLPVLNRQGMGQGKKMMGQMGNSMWCSPGWIKGLSQDRLLDPENRPTIFIGMDVGPFEDARKEDLRNSGITITVILFLGLGGVVSLFWAQNHARSHSLLQDTRAFASELVTSLPMGILAVNGTSNIVYVNEVAARLINRAINQAKGKKATDLLPPSLVELFDVVKNGNPVLEKELILETKTNKAAPVAVTITEIIGEQRNFIGHVFILKDLSDIRALELEIQQKDKLAAVGTLAAGVAHEVRNPLSSIRGYATYFGSLFDSDSDNKKAARIMAEEVDRVNRVISELLEFARPMKLELKEAAIYKLVDKALRLIKCEADLAKVKIISSIEADIPNVAIDKDRFTQVLLNIFINGIQAMESGGSLTVKVFTLEDRLRFEISDTGDGISAADQANIFNPYFTTKKKGTGLGLAIAFKIIESHGGAISIESSKGKGTTFMISIPLEQNNRELI</sequence>
<evidence type="ECO:0000256" key="10">
    <source>
        <dbReference type="ARBA" id="ARBA00022840"/>
    </source>
</evidence>
<comment type="catalytic activity">
    <reaction evidence="1">
        <text>ATP + protein L-histidine = ADP + protein N-phospho-L-histidine.</text>
        <dbReference type="EC" id="2.7.13.3"/>
    </reaction>
</comment>